<dbReference type="STRING" id="1802479.A2Y68_02925"/>
<organism evidence="1 2">
    <name type="scientific">Candidatus Woesebacteria bacterium RBG_13_46_13</name>
    <dbReference type="NCBI Taxonomy" id="1802479"/>
    <lineage>
        <taxon>Bacteria</taxon>
        <taxon>Candidatus Woeseibacteriota</taxon>
    </lineage>
</organism>
<dbReference type="EMBL" id="MGFR01000001">
    <property type="protein sequence ID" value="OGM10363.1"/>
    <property type="molecule type" value="Genomic_DNA"/>
</dbReference>
<evidence type="ECO:0000313" key="2">
    <source>
        <dbReference type="Proteomes" id="UP000176778"/>
    </source>
</evidence>
<proteinExistence type="predicted"/>
<reference evidence="1 2" key="1">
    <citation type="journal article" date="2016" name="Nat. Commun.">
        <title>Thousands of microbial genomes shed light on interconnected biogeochemical processes in an aquifer system.</title>
        <authorList>
            <person name="Anantharaman K."/>
            <person name="Brown C.T."/>
            <person name="Hug L.A."/>
            <person name="Sharon I."/>
            <person name="Castelle C.J."/>
            <person name="Probst A.J."/>
            <person name="Thomas B.C."/>
            <person name="Singh A."/>
            <person name="Wilkins M.J."/>
            <person name="Karaoz U."/>
            <person name="Brodie E.L."/>
            <person name="Williams K.H."/>
            <person name="Hubbard S.S."/>
            <person name="Banfield J.F."/>
        </authorList>
    </citation>
    <scope>NUCLEOTIDE SEQUENCE [LARGE SCALE GENOMIC DNA]</scope>
</reference>
<protein>
    <recommendedName>
        <fullName evidence="3">HD domain-containing protein</fullName>
    </recommendedName>
</protein>
<accession>A0A1F7X634</accession>
<gene>
    <name evidence="1" type="ORF">A2Y68_02925</name>
</gene>
<dbReference type="Gene3D" id="1.10.3210.10">
    <property type="entry name" value="Hypothetical protein af1432"/>
    <property type="match status" value="1"/>
</dbReference>
<dbReference type="SUPFAM" id="SSF109604">
    <property type="entry name" value="HD-domain/PDEase-like"/>
    <property type="match status" value="1"/>
</dbReference>
<sequence length="430" mass="49420">MPEKEQRPNISAEVIAYREFFAKEGDWEAFQEIVRLREELEPLDGWKRRKELARAEIEALDPDIFTKLFEKFAPYTDTLPPGHGRGHMQRDAINVVLIMQDEEIAKADPVELFVGAVGGVFHDIGNSVVERYDEPFRYSGHAEAGAYLIGKIGKGLIPPNLLSLVQLSIAGHTHYTKEFSVEKEGRAVLKKPYQDEVIDGNRLGMWIPRWTDRLDTNGPTLAVRHIITKAEPTVDFSGGKFQDVWEDPEDDFRHQFSPVVRTSEARAKLPAPKNTTDVLEHLLMFSDSNYNPNLPYPKYDTPYYRWHLMTPLVSWQRQFVLATLAEPPAFTQEEVSKHIGDFLKLCKTLEPGEKIDEKVELLRSKFDLLDEDARRRWANGFKTLSTVYTHWYGREDELLREQTKVESPGLYAVIESLRKVGINSLFGFMP</sequence>
<dbReference type="Proteomes" id="UP000176778">
    <property type="component" value="Unassembled WGS sequence"/>
</dbReference>
<evidence type="ECO:0000313" key="1">
    <source>
        <dbReference type="EMBL" id="OGM10363.1"/>
    </source>
</evidence>
<comment type="caution">
    <text evidence="1">The sequence shown here is derived from an EMBL/GenBank/DDBJ whole genome shotgun (WGS) entry which is preliminary data.</text>
</comment>
<name>A0A1F7X634_9BACT</name>
<dbReference type="AlphaFoldDB" id="A0A1F7X634"/>
<evidence type="ECO:0008006" key="3">
    <source>
        <dbReference type="Google" id="ProtNLM"/>
    </source>
</evidence>